<evidence type="ECO:0000313" key="5">
    <source>
        <dbReference type="EMBL" id="KAG5929434.1"/>
    </source>
</evidence>
<evidence type="ECO:0000256" key="2">
    <source>
        <dbReference type="ARBA" id="ARBA00022801"/>
    </source>
</evidence>
<dbReference type="EMBL" id="SRPY01000057">
    <property type="protein sequence ID" value="KAG5929434.1"/>
    <property type="molecule type" value="Genomic_DNA"/>
</dbReference>
<dbReference type="InterPro" id="IPR017853">
    <property type="entry name" value="GH"/>
</dbReference>
<evidence type="ECO:0000256" key="3">
    <source>
        <dbReference type="ARBA" id="ARBA00023295"/>
    </source>
</evidence>
<dbReference type="FunFam" id="3.20.20.80:FF:000064">
    <property type="entry name" value="Oligo-1,6-glucosidase"/>
    <property type="match status" value="1"/>
</dbReference>
<dbReference type="Gene3D" id="3.20.20.80">
    <property type="entry name" value="Glycosidases"/>
    <property type="match status" value="1"/>
</dbReference>
<accession>A0A8K0JC41</accession>
<dbReference type="GO" id="GO:0005987">
    <property type="term" value="P:sucrose catabolic process"/>
    <property type="evidence" value="ECO:0007669"/>
    <property type="project" value="TreeGrafter"/>
</dbReference>
<keyword evidence="3" id="KW-0326">Glycosidase</keyword>
<evidence type="ECO:0000259" key="4">
    <source>
        <dbReference type="Pfam" id="PF00128"/>
    </source>
</evidence>
<feature type="domain" description="Glycosyl hydrolase family 13 catalytic" evidence="4">
    <location>
        <begin position="10"/>
        <end position="201"/>
    </location>
</feature>
<name>A0A8K0JC41_9HYPO</name>
<evidence type="ECO:0000313" key="6">
    <source>
        <dbReference type="Proteomes" id="UP000811619"/>
    </source>
</evidence>
<gene>
    <name evidence="5" type="ORF">E4U42_005901</name>
</gene>
<dbReference type="GO" id="GO:0004556">
    <property type="term" value="F:alpha-amylase activity"/>
    <property type="evidence" value="ECO:0007669"/>
    <property type="project" value="TreeGrafter"/>
</dbReference>
<dbReference type="PANTHER" id="PTHR10357">
    <property type="entry name" value="ALPHA-AMYLASE FAMILY MEMBER"/>
    <property type="match status" value="1"/>
</dbReference>
<dbReference type="SUPFAM" id="SSF51445">
    <property type="entry name" value="(Trans)glycosidases"/>
    <property type="match status" value="1"/>
</dbReference>
<reference evidence="5" key="1">
    <citation type="journal article" date="2020" name="bioRxiv">
        <title>Whole genome comparisons of ergot fungi reveals the divergence and evolution of species within the genus Claviceps are the result of varying mechanisms driving genome evolution and host range expansion.</title>
        <authorList>
            <person name="Wyka S.A."/>
            <person name="Mondo S.J."/>
            <person name="Liu M."/>
            <person name="Dettman J."/>
            <person name="Nalam V."/>
            <person name="Broders K.D."/>
        </authorList>
    </citation>
    <scope>NUCLEOTIDE SEQUENCE</scope>
    <source>
        <strain evidence="5">CCC 489</strain>
    </source>
</reference>
<protein>
    <recommendedName>
        <fullName evidence="4">Glycosyl hydrolase family 13 catalytic domain-containing protein</fullName>
    </recommendedName>
</protein>
<sequence>MDLDHGVDGKFSPKTWSLSELKTKVNKWQRFMFDNNGWNALYLENHDQPRAVSRFAHDGPENREASAKLIAIFLAFQAGTPFIYQGQEIGMTNMPVEWDMDEYKDIDCLNHWSMYRDSADETAKALLKEEYRKKSRDNARTPMQWDNSPQAGFTTSATPWMRVHDNYKEINAASQVDDAASVFQIYRLSLAKRKEHKDLFVYGDFELVDEKNDKIFAYKRVASNGEAALVVCNFSKETVAWASNVNAKEVLVTSTGKTLDDLSGGEMRLNAFEAIAFLI</sequence>
<comment type="similarity">
    <text evidence="1">Belongs to the glycosyl hydrolase 13 family.</text>
</comment>
<dbReference type="Proteomes" id="UP000811619">
    <property type="component" value="Unassembled WGS sequence"/>
</dbReference>
<organism evidence="5 6">
    <name type="scientific">Claviceps africana</name>
    <dbReference type="NCBI Taxonomy" id="83212"/>
    <lineage>
        <taxon>Eukaryota</taxon>
        <taxon>Fungi</taxon>
        <taxon>Dikarya</taxon>
        <taxon>Ascomycota</taxon>
        <taxon>Pezizomycotina</taxon>
        <taxon>Sordariomycetes</taxon>
        <taxon>Hypocreomycetidae</taxon>
        <taxon>Hypocreales</taxon>
        <taxon>Clavicipitaceae</taxon>
        <taxon>Claviceps</taxon>
    </lineage>
</organism>
<dbReference type="GO" id="GO:0004574">
    <property type="term" value="F:oligo-1,6-glucosidase activity"/>
    <property type="evidence" value="ECO:0007669"/>
    <property type="project" value="TreeGrafter"/>
</dbReference>
<dbReference type="OrthoDB" id="204980at2759"/>
<dbReference type="InterPro" id="IPR006047">
    <property type="entry name" value="GH13_cat_dom"/>
</dbReference>
<dbReference type="Gene3D" id="2.60.40.1180">
    <property type="entry name" value="Golgi alpha-mannosidase II"/>
    <property type="match status" value="1"/>
</dbReference>
<keyword evidence="6" id="KW-1185">Reference proteome</keyword>
<evidence type="ECO:0000256" key="1">
    <source>
        <dbReference type="ARBA" id="ARBA00008061"/>
    </source>
</evidence>
<dbReference type="GO" id="GO:0000025">
    <property type="term" value="P:maltose catabolic process"/>
    <property type="evidence" value="ECO:0007669"/>
    <property type="project" value="TreeGrafter"/>
</dbReference>
<comment type="caution">
    <text evidence="5">The sequence shown here is derived from an EMBL/GenBank/DDBJ whole genome shotgun (WGS) entry which is preliminary data.</text>
</comment>
<proteinExistence type="inferred from homology"/>
<dbReference type="GO" id="GO:0004575">
    <property type="term" value="F:sucrose alpha-glucosidase activity"/>
    <property type="evidence" value="ECO:0007669"/>
    <property type="project" value="TreeGrafter"/>
</dbReference>
<dbReference type="Pfam" id="PF00128">
    <property type="entry name" value="Alpha-amylase"/>
    <property type="match status" value="1"/>
</dbReference>
<dbReference type="PANTHER" id="PTHR10357:SF232">
    <property type="entry name" value="GLYCOSYL HYDROLASE FAMILY 13 CATALYTIC DOMAIN-CONTAINING PROTEIN"/>
    <property type="match status" value="1"/>
</dbReference>
<dbReference type="SUPFAM" id="SSF51011">
    <property type="entry name" value="Glycosyl hydrolase domain"/>
    <property type="match status" value="1"/>
</dbReference>
<dbReference type="AlphaFoldDB" id="A0A8K0JC41"/>
<keyword evidence="2" id="KW-0378">Hydrolase</keyword>
<dbReference type="InterPro" id="IPR013780">
    <property type="entry name" value="Glyco_hydro_b"/>
</dbReference>
<dbReference type="GO" id="GO:0033934">
    <property type="term" value="F:glucan 1,4-alpha-maltotriohydrolase activity"/>
    <property type="evidence" value="ECO:0007669"/>
    <property type="project" value="TreeGrafter"/>
</dbReference>